<dbReference type="InterPro" id="IPR036866">
    <property type="entry name" value="RibonucZ/Hydroxyglut_hydro"/>
</dbReference>
<dbReference type="Proteomes" id="UP000239549">
    <property type="component" value="Unassembled WGS sequence"/>
</dbReference>
<evidence type="ECO:0000259" key="1">
    <source>
        <dbReference type="SMART" id="SM00849"/>
    </source>
</evidence>
<accession>A0A2L2XGB1</accession>
<keyword evidence="3" id="KW-1185">Reference proteome</keyword>
<dbReference type="Pfam" id="PF00753">
    <property type="entry name" value="Lactamase_B"/>
    <property type="match status" value="1"/>
</dbReference>
<protein>
    <recommendedName>
        <fullName evidence="1">Metallo-beta-lactamase domain-containing protein</fullName>
    </recommendedName>
</protein>
<feature type="domain" description="Metallo-beta-lactamase" evidence="1">
    <location>
        <begin position="20"/>
        <end position="233"/>
    </location>
</feature>
<dbReference type="Gene3D" id="1.10.10.10">
    <property type="entry name" value="Winged helix-like DNA-binding domain superfamily/Winged helix DNA-binding domain"/>
    <property type="match status" value="1"/>
</dbReference>
<organism evidence="2 3">
    <name type="scientific">Desulfocucumis palustris</name>
    <dbReference type="NCBI Taxonomy" id="1898651"/>
    <lineage>
        <taxon>Bacteria</taxon>
        <taxon>Bacillati</taxon>
        <taxon>Bacillota</taxon>
        <taxon>Clostridia</taxon>
        <taxon>Eubacteriales</taxon>
        <taxon>Desulfocucumaceae</taxon>
        <taxon>Desulfocucumis</taxon>
    </lineage>
</organism>
<dbReference type="InterPro" id="IPR048933">
    <property type="entry name" value="B_lactamase-like_C"/>
</dbReference>
<dbReference type="SUPFAM" id="SSF56281">
    <property type="entry name" value="Metallo-hydrolase/oxidoreductase"/>
    <property type="match status" value="1"/>
</dbReference>
<dbReference type="SMART" id="SM00849">
    <property type="entry name" value="Lactamase_B"/>
    <property type="match status" value="1"/>
</dbReference>
<dbReference type="EMBL" id="BFAV01000162">
    <property type="protein sequence ID" value="GBF35377.1"/>
    <property type="molecule type" value="Genomic_DNA"/>
</dbReference>
<dbReference type="Gene3D" id="3.60.15.10">
    <property type="entry name" value="Ribonuclease Z/Hydroxyacylglutathione hydrolase-like"/>
    <property type="match status" value="1"/>
</dbReference>
<dbReference type="RefSeq" id="WP_165792219.1">
    <property type="nucleotide sequence ID" value="NZ_BFAV01000162.1"/>
</dbReference>
<reference evidence="3" key="1">
    <citation type="submission" date="2018-02" db="EMBL/GenBank/DDBJ databases">
        <title>Genome sequence of Desulfocucumis palustris strain NAW-5.</title>
        <authorList>
            <person name="Watanabe M."/>
            <person name="Kojima H."/>
            <person name="Fukui M."/>
        </authorList>
    </citation>
    <scope>NUCLEOTIDE SEQUENCE [LARGE SCALE GENOMIC DNA]</scope>
    <source>
        <strain evidence="3">NAW-5</strain>
    </source>
</reference>
<dbReference type="InterPro" id="IPR036388">
    <property type="entry name" value="WH-like_DNA-bd_sf"/>
</dbReference>
<dbReference type="InterPro" id="IPR050662">
    <property type="entry name" value="Sec-metab_biosynth-thioest"/>
</dbReference>
<evidence type="ECO:0000313" key="2">
    <source>
        <dbReference type="EMBL" id="GBF35377.1"/>
    </source>
</evidence>
<sequence length="319" mass="36115">MEIDKNIIKLMLPLPFRLDYINCYLLRGKEGWDIIDSGLNYPPALAAWEKFFKLYNIRYTDINNIYLTHYHPDHYGTAGWLQALTGASVHIHRAENAQVEQLWKKGRLNFPLVGDMFNEHGMPATLTTEVVDNLSEILANVQPHPILSFLDGGEEIEIGLRLFKILHTPGHSDGHLCFFCEAEGLLISGDHILPHITSNIGLWPTSHSNPLEHYLTSLEMTGCLEVKKVLPGHGNVFNDCAGRVDQLIRHHRQRLVSIADMAANGSTAHKICELLFGEDLKLHELRFAMAETLAHLAYLESRGKVISKREGEVIIYRKV</sequence>
<gene>
    <name evidence="2" type="ORF">DCCM_4500</name>
</gene>
<comment type="caution">
    <text evidence="2">The sequence shown here is derived from an EMBL/GenBank/DDBJ whole genome shotgun (WGS) entry which is preliminary data.</text>
</comment>
<dbReference type="AlphaFoldDB" id="A0A2L2XGB1"/>
<dbReference type="PANTHER" id="PTHR23131">
    <property type="entry name" value="ENDORIBONUCLEASE LACTB2"/>
    <property type="match status" value="1"/>
</dbReference>
<proteinExistence type="predicted"/>
<dbReference type="CDD" id="cd07725">
    <property type="entry name" value="TTHA1429-like_MBL-fold"/>
    <property type="match status" value="1"/>
</dbReference>
<dbReference type="Pfam" id="PF21221">
    <property type="entry name" value="B_lactamase-like_C"/>
    <property type="match status" value="1"/>
</dbReference>
<name>A0A2L2XGB1_9FIRM</name>
<evidence type="ECO:0000313" key="3">
    <source>
        <dbReference type="Proteomes" id="UP000239549"/>
    </source>
</evidence>
<dbReference type="InterPro" id="IPR001279">
    <property type="entry name" value="Metallo-B-lactamas"/>
</dbReference>
<dbReference type="PANTHER" id="PTHR23131:SF4">
    <property type="entry name" value="METALLO-BETA-LACTAMASE SUPERFAMILY POTEIN"/>
    <property type="match status" value="1"/>
</dbReference>